<dbReference type="CDD" id="cd08863">
    <property type="entry name" value="SRPBCC_DUF1857"/>
    <property type="match status" value="1"/>
</dbReference>
<dbReference type="InterPro" id="IPR023393">
    <property type="entry name" value="START-like_dom_sf"/>
</dbReference>
<dbReference type="AlphaFoldDB" id="A0A2T2NU03"/>
<gene>
    <name evidence="1" type="ORF">BS50DRAFT_326730</name>
</gene>
<organism evidence="1 2">
    <name type="scientific">Corynespora cassiicola Philippines</name>
    <dbReference type="NCBI Taxonomy" id="1448308"/>
    <lineage>
        <taxon>Eukaryota</taxon>
        <taxon>Fungi</taxon>
        <taxon>Dikarya</taxon>
        <taxon>Ascomycota</taxon>
        <taxon>Pezizomycotina</taxon>
        <taxon>Dothideomycetes</taxon>
        <taxon>Pleosporomycetidae</taxon>
        <taxon>Pleosporales</taxon>
        <taxon>Corynesporascaceae</taxon>
        <taxon>Corynespora</taxon>
    </lineage>
</organism>
<dbReference type="STRING" id="1448308.A0A2T2NU03"/>
<dbReference type="EMBL" id="KZ678133">
    <property type="protein sequence ID" value="PSN68864.1"/>
    <property type="molecule type" value="Genomic_DNA"/>
</dbReference>
<reference evidence="1 2" key="1">
    <citation type="journal article" date="2018" name="Front. Microbiol.">
        <title>Genome-Wide Analysis of Corynespora cassiicola Leaf Fall Disease Putative Effectors.</title>
        <authorList>
            <person name="Lopez D."/>
            <person name="Ribeiro S."/>
            <person name="Label P."/>
            <person name="Fumanal B."/>
            <person name="Venisse J.S."/>
            <person name="Kohler A."/>
            <person name="de Oliveira R.R."/>
            <person name="Labutti K."/>
            <person name="Lipzen A."/>
            <person name="Lail K."/>
            <person name="Bauer D."/>
            <person name="Ohm R.A."/>
            <person name="Barry K.W."/>
            <person name="Spatafora J."/>
            <person name="Grigoriev I.V."/>
            <person name="Martin F.M."/>
            <person name="Pujade-Renaud V."/>
        </authorList>
    </citation>
    <scope>NUCLEOTIDE SEQUENCE [LARGE SCALE GENOMIC DNA]</scope>
    <source>
        <strain evidence="1 2">Philippines</strain>
    </source>
</reference>
<accession>A0A2T2NU03</accession>
<keyword evidence="2" id="KW-1185">Reference proteome</keyword>
<protein>
    <submittedName>
        <fullName evidence="1">DUF1857-domain-containing protein</fullName>
    </submittedName>
</protein>
<sequence length="164" mass="18209">MPTFHLSYTARINPAGASPTLTYPQIWTGLQRKIRHAEEFVPVIQGCEVLSDEAGVVKRKVQFKPGAGAASDTAVEVVRSFYPSWVDFVQEDGATIRNIVADGPSGELDDLHMTYMFEIRRPDLKEGSAEAEQELKRLKGMAKNAVESSIVTIREMVKDGRIKD</sequence>
<dbReference type="Pfam" id="PF08982">
    <property type="entry name" value="AtaL"/>
    <property type="match status" value="1"/>
</dbReference>
<dbReference type="SUPFAM" id="SSF55961">
    <property type="entry name" value="Bet v1-like"/>
    <property type="match status" value="1"/>
</dbReference>
<dbReference type="InterPro" id="IPR015075">
    <property type="entry name" value="AtaL"/>
</dbReference>
<dbReference type="Gene3D" id="3.30.530.20">
    <property type="match status" value="1"/>
</dbReference>
<proteinExistence type="predicted"/>
<evidence type="ECO:0000313" key="2">
    <source>
        <dbReference type="Proteomes" id="UP000240883"/>
    </source>
</evidence>
<dbReference type="Proteomes" id="UP000240883">
    <property type="component" value="Unassembled WGS sequence"/>
</dbReference>
<name>A0A2T2NU03_CORCC</name>
<dbReference type="OrthoDB" id="2320332at2759"/>
<evidence type="ECO:0000313" key="1">
    <source>
        <dbReference type="EMBL" id="PSN68864.1"/>
    </source>
</evidence>